<comment type="subcellular location">
    <subcellularLocation>
        <location evidence="1">Membrane</location>
        <topology evidence="1">Multi-pass membrane protein</topology>
    </subcellularLocation>
</comment>
<dbReference type="PANTHER" id="PTHR30238">
    <property type="entry name" value="MEMBRANE BOUND PREDICTED REDOX MODULATOR"/>
    <property type="match status" value="1"/>
</dbReference>
<evidence type="ECO:0000256" key="4">
    <source>
        <dbReference type="ARBA" id="ARBA00023136"/>
    </source>
</evidence>
<feature type="transmembrane region" description="Helical" evidence="5">
    <location>
        <begin position="280"/>
        <end position="298"/>
    </location>
</feature>
<evidence type="ECO:0000256" key="5">
    <source>
        <dbReference type="SAM" id="Phobius"/>
    </source>
</evidence>
<dbReference type="NCBIfam" id="TIGR03718">
    <property type="entry name" value="R_switched_Alx"/>
    <property type="match status" value="1"/>
</dbReference>
<dbReference type="Pfam" id="PF03741">
    <property type="entry name" value="TerC"/>
    <property type="match status" value="1"/>
</dbReference>
<sequence length="307" mass="34058">MLSSLTLLEFHIIVAVLIAVDLLVGMKRKHGMSIKESTIWSIVWIGFGVAFGVSLSYEYQTSDVLDYFTIFVLEKSLSVDNLFVFAAIFSYFATPVTARPVVLYVGVISAIVMRALFIYAGIAALEALPWLVFIFAAILIYSGVKIWGNKTELTHIERNPIVRFAKRYLPIADRYDGNRFVLTKSPLLLSPLILVLFAIEASDLMFAVDSIPAALAISNDFTIVYTANIAAVLGLRSLYFLIDHMLFRFKYLNKGLGVVLALLGVKFLFEGFHIEIPKEVAVASTLSIIGASILLSIVSDRRNNSNK</sequence>
<keyword evidence="2 5" id="KW-0812">Transmembrane</keyword>
<feature type="transmembrane region" description="Helical" evidence="5">
    <location>
        <begin position="187"/>
        <end position="208"/>
    </location>
</feature>
<organism evidence="6 7">
    <name type="scientific">Candidatus Nitrosocaldus cavascurensis</name>
    <dbReference type="NCBI Taxonomy" id="2058097"/>
    <lineage>
        <taxon>Archaea</taxon>
        <taxon>Nitrososphaerota</taxon>
        <taxon>Nitrososphaeria</taxon>
        <taxon>Candidatus Nitrosocaldales</taxon>
        <taxon>Candidatus Nitrosocaldaceae</taxon>
        <taxon>Candidatus Nitrosocaldus</taxon>
    </lineage>
</organism>
<dbReference type="InterPro" id="IPR022369">
    <property type="entry name" value="Integral_membrane_TerC_rswitch"/>
</dbReference>
<evidence type="ECO:0000313" key="7">
    <source>
        <dbReference type="Proteomes" id="UP000236248"/>
    </source>
</evidence>
<dbReference type="PANTHER" id="PTHR30238:SF0">
    <property type="entry name" value="THYLAKOID MEMBRANE PROTEIN TERC, CHLOROPLASTIC"/>
    <property type="match status" value="1"/>
</dbReference>
<evidence type="ECO:0000256" key="3">
    <source>
        <dbReference type="ARBA" id="ARBA00022989"/>
    </source>
</evidence>
<evidence type="ECO:0000313" key="6">
    <source>
        <dbReference type="EMBL" id="SPC33914.1"/>
    </source>
</evidence>
<dbReference type="GO" id="GO:0016020">
    <property type="term" value="C:membrane"/>
    <property type="evidence" value="ECO:0007669"/>
    <property type="project" value="UniProtKB-SubCell"/>
</dbReference>
<name>A0A2K5AQM3_9ARCH</name>
<feature type="transmembrane region" description="Helical" evidence="5">
    <location>
        <begin position="128"/>
        <end position="148"/>
    </location>
</feature>
<keyword evidence="4 5" id="KW-0472">Membrane</keyword>
<dbReference type="RefSeq" id="WP_103287308.1">
    <property type="nucleotide sequence ID" value="NZ_LT981265.1"/>
</dbReference>
<dbReference type="GeneID" id="41594797"/>
<dbReference type="EMBL" id="LT981265">
    <property type="protein sequence ID" value="SPC33914.1"/>
    <property type="molecule type" value="Genomic_DNA"/>
</dbReference>
<evidence type="ECO:0000256" key="1">
    <source>
        <dbReference type="ARBA" id="ARBA00004141"/>
    </source>
</evidence>
<gene>
    <name evidence="6" type="primary">alx</name>
    <name evidence="6" type="ORF">NCAV_0733</name>
</gene>
<proteinExistence type="predicted"/>
<feature type="transmembrane region" description="Helical" evidence="5">
    <location>
        <begin position="101"/>
        <end position="122"/>
    </location>
</feature>
<keyword evidence="3 5" id="KW-1133">Transmembrane helix</keyword>
<dbReference type="InterPro" id="IPR005496">
    <property type="entry name" value="Integral_membrane_TerC"/>
</dbReference>
<dbReference type="AlphaFoldDB" id="A0A2K5AQM3"/>
<feature type="transmembrane region" description="Helical" evidence="5">
    <location>
        <begin position="254"/>
        <end position="274"/>
    </location>
</feature>
<feature type="transmembrane region" description="Helical" evidence="5">
    <location>
        <begin position="223"/>
        <end position="242"/>
    </location>
</feature>
<feature type="transmembrane region" description="Helical" evidence="5">
    <location>
        <begin position="38"/>
        <end position="57"/>
    </location>
</feature>
<accession>A0A2K5AQM3</accession>
<evidence type="ECO:0000256" key="2">
    <source>
        <dbReference type="ARBA" id="ARBA00022692"/>
    </source>
</evidence>
<keyword evidence="7" id="KW-1185">Reference proteome</keyword>
<feature type="transmembrane region" description="Helical" evidence="5">
    <location>
        <begin position="77"/>
        <end position="94"/>
    </location>
</feature>
<reference evidence="7" key="1">
    <citation type="submission" date="2018-01" db="EMBL/GenBank/DDBJ databases">
        <authorList>
            <person name="Kerou L M."/>
        </authorList>
    </citation>
    <scope>NUCLEOTIDE SEQUENCE [LARGE SCALE GENOMIC DNA]</scope>
    <source>
        <strain evidence="7">SCU2</strain>
    </source>
</reference>
<protein>
    <submittedName>
        <fullName evidence="6">Tellurium ion resistance family protein</fullName>
    </submittedName>
</protein>
<dbReference type="Proteomes" id="UP000236248">
    <property type="component" value="Chromosome NCAV"/>
</dbReference>
<dbReference type="KEGG" id="ncv:NCAV_0733"/>
<feature type="transmembrane region" description="Helical" evidence="5">
    <location>
        <begin position="6"/>
        <end position="26"/>
    </location>
</feature>